<dbReference type="Pfam" id="PF03732">
    <property type="entry name" value="Retrotrans_gag"/>
    <property type="match status" value="1"/>
</dbReference>
<dbReference type="InterPro" id="IPR005162">
    <property type="entry name" value="Retrotrans_gag_dom"/>
</dbReference>
<evidence type="ECO:0000256" key="1">
    <source>
        <dbReference type="PROSITE-ProRule" id="PRU00047"/>
    </source>
</evidence>
<keyword evidence="1" id="KW-0862">Zinc</keyword>
<accession>A0AAV9MGW4</accession>
<comment type="caution">
    <text evidence="3">The sequence shown here is derived from an EMBL/GenBank/DDBJ whole genome shotgun (WGS) entry which is preliminary data.</text>
</comment>
<sequence length="206" mass="23413">MEVTSIEKAELAAYQLKDVAQIWFTHWKANRPVRAGPIERELLKEAFLGRYFPREKREVKVDEFINLRQGNMNVQEYSLKFIQLSKYAPSLVCNPRDEMSRFVMGISDLVEEECHTEMVHDDMNISRLMVCGKKHFGKCLAGTSGCYGCGKNDHQVKDCPTLTARGRVAKQTSLKGSDLDVPKWNHIYALQANKDKGANPDEGTSK</sequence>
<evidence type="ECO:0000259" key="2">
    <source>
        <dbReference type="PROSITE" id="PS50158"/>
    </source>
</evidence>
<dbReference type="PANTHER" id="PTHR34482">
    <property type="entry name" value="DNA DAMAGE-INDUCIBLE PROTEIN 1-LIKE"/>
    <property type="match status" value="1"/>
</dbReference>
<keyword evidence="1" id="KW-0479">Metal-binding</keyword>
<dbReference type="InterPro" id="IPR001878">
    <property type="entry name" value="Znf_CCHC"/>
</dbReference>
<feature type="domain" description="CCHC-type" evidence="2">
    <location>
        <begin position="146"/>
        <end position="160"/>
    </location>
</feature>
<dbReference type="GO" id="GO:0003676">
    <property type="term" value="F:nucleic acid binding"/>
    <property type="evidence" value="ECO:0007669"/>
    <property type="project" value="InterPro"/>
</dbReference>
<protein>
    <recommendedName>
        <fullName evidence="2">CCHC-type domain-containing protein</fullName>
    </recommendedName>
</protein>
<gene>
    <name evidence="3" type="ORF">R3W88_000942</name>
</gene>
<dbReference type="Gene3D" id="4.10.60.10">
    <property type="entry name" value="Zinc finger, CCHC-type"/>
    <property type="match status" value="1"/>
</dbReference>
<dbReference type="AlphaFoldDB" id="A0AAV9MGW4"/>
<proteinExistence type="predicted"/>
<evidence type="ECO:0000313" key="3">
    <source>
        <dbReference type="EMBL" id="KAK4737245.1"/>
    </source>
</evidence>
<dbReference type="PROSITE" id="PS50158">
    <property type="entry name" value="ZF_CCHC"/>
    <property type="match status" value="1"/>
</dbReference>
<keyword evidence="4" id="KW-1185">Reference proteome</keyword>
<dbReference type="PANTHER" id="PTHR34482:SF57">
    <property type="entry name" value="RETROTRANSPOSON GAG DOMAIN-CONTAINING PROTEIN"/>
    <property type="match status" value="1"/>
</dbReference>
<evidence type="ECO:0000313" key="4">
    <source>
        <dbReference type="Proteomes" id="UP001311915"/>
    </source>
</evidence>
<reference evidence="3 4" key="1">
    <citation type="submission" date="2023-10" db="EMBL/GenBank/DDBJ databases">
        <title>Genome-Wide Identification Analysis in wild type Solanum Pinnatisectum Reveals Some Genes Defensing Phytophthora Infestans.</title>
        <authorList>
            <person name="Sun C."/>
        </authorList>
    </citation>
    <scope>NUCLEOTIDE SEQUENCE [LARGE SCALE GENOMIC DNA]</scope>
    <source>
        <strain evidence="3">LQN</strain>
        <tissue evidence="3">Leaf</tissue>
    </source>
</reference>
<dbReference type="GO" id="GO:0008270">
    <property type="term" value="F:zinc ion binding"/>
    <property type="evidence" value="ECO:0007669"/>
    <property type="project" value="UniProtKB-KW"/>
</dbReference>
<name>A0AAV9MGW4_9SOLN</name>
<dbReference type="EMBL" id="JAWPEI010000001">
    <property type="protein sequence ID" value="KAK4737245.1"/>
    <property type="molecule type" value="Genomic_DNA"/>
</dbReference>
<organism evidence="3 4">
    <name type="scientific">Solanum pinnatisectum</name>
    <name type="common">tansyleaf nightshade</name>
    <dbReference type="NCBI Taxonomy" id="50273"/>
    <lineage>
        <taxon>Eukaryota</taxon>
        <taxon>Viridiplantae</taxon>
        <taxon>Streptophyta</taxon>
        <taxon>Embryophyta</taxon>
        <taxon>Tracheophyta</taxon>
        <taxon>Spermatophyta</taxon>
        <taxon>Magnoliopsida</taxon>
        <taxon>eudicotyledons</taxon>
        <taxon>Gunneridae</taxon>
        <taxon>Pentapetalae</taxon>
        <taxon>asterids</taxon>
        <taxon>lamiids</taxon>
        <taxon>Solanales</taxon>
        <taxon>Solanaceae</taxon>
        <taxon>Solanoideae</taxon>
        <taxon>Solaneae</taxon>
        <taxon>Solanum</taxon>
    </lineage>
</organism>
<keyword evidence="1" id="KW-0863">Zinc-finger</keyword>
<dbReference type="Proteomes" id="UP001311915">
    <property type="component" value="Unassembled WGS sequence"/>
</dbReference>